<dbReference type="RefSeq" id="XP_001012310.2">
    <property type="nucleotide sequence ID" value="XM_001012310.2"/>
</dbReference>
<accession>Q234D8</accession>
<evidence type="ECO:0000313" key="3">
    <source>
        <dbReference type="Proteomes" id="UP000009168"/>
    </source>
</evidence>
<evidence type="ECO:0000313" key="2">
    <source>
        <dbReference type="EMBL" id="EAR92065.2"/>
    </source>
</evidence>
<dbReference type="AlphaFoldDB" id="Q234D8"/>
<protein>
    <submittedName>
        <fullName evidence="2">Tetratricopeptide repeat protein</fullName>
    </submittedName>
</protein>
<reference evidence="3" key="1">
    <citation type="journal article" date="2006" name="PLoS Biol.">
        <title>Macronuclear genome sequence of the ciliate Tetrahymena thermophila, a model eukaryote.</title>
        <authorList>
            <person name="Eisen J.A."/>
            <person name="Coyne R.S."/>
            <person name="Wu M."/>
            <person name="Wu D."/>
            <person name="Thiagarajan M."/>
            <person name="Wortman J.R."/>
            <person name="Badger J.H."/>
            <person name="Ren Q."/>
            <person name="Amedeo P."/>
            <person name="Jones K.M."/>
            <person name="Tallon L.J."/>
            <person name="Delcher A.L."/>
            <person name="Salzberg S.L."/>
            <person name="Silva J.C."/>
            <person name="Haas B.J."/>
            <person name="Majoros W.H."/>
            <person name="Farzad M."/>
            <person name="Carlton J.M."/>
            <person name="Smith R.K. Jr."/>
            <person name="Garg J."/>
            <person name="Pearlman R.E."/>
            <person name="Karrer K.M."/>
            <person name="Sun L."/>
            <person name="Manning G."/>
            <person name="Elde N.C."/>
            <person name="Turkewitz A.P."/>
            <person name="Asai D.J."/>
            <person name="Wilkes D.E."/>
            <person name="Wang Y."/>
            <person name="Cai H."/>
            <person name="Collins K."/>
            <person name="Stewart B.A."/>
            <person name="Lee S.R."/>
            <person name="Wilamowska K."/>
            <person name="Weinberg Z."/>
            <person name="Ruzzo W.L."/>
            <person name="Wloga D."/>
            <person name="Gaertig J."/>
            <person name="Frankel J."/>
            <person name="Tsao C.-C."/>
            <person name="Gorovsky M.A."/>
            <person name="Keeling P.J."/>
            <person name="Waller R.F."/>
            <person name="Patron N.J."/>
            <person name="Cherry J.M."/>
            <person name="Stover N.A."/>
            <person name="Krieger C.J."/>
            <person name="del Toro C."/>
            <person name="Ryder H.F."/>
            <person name="Williamson S.C."/>
            <person name="Barbeau R.A."/>
            <person name="Hamilton E.P."/>
            <person name="Orias E."/>
        </authorList>
    </citation>
    <scope>NUCLEOTIDE SEQUENCE [LARGE SCALE GENOMIC DNA]</scope>
    <source>
        <strain evidence="3">SB210</strain>
    </source>
</reference>
<organism evidence="2 3">
    <name type="scientific">Tetrahymena thermophila (strain SB210)</name>
    <dbReference type="NCBI Taxonomy" id="312017"/>
    <lineage>
        <taxon>Eukaryota</taxon>
        <taxon>Sar</taxon>
        <taxon>Alveolata</taxon>
        <taxon>Ciliophora</taxon>
        <taxon>Intramacronucleata</taxon>
        <taxon>Oligohymenophorea</taxon>
        <taxon>Hymenostomatida</taxon>
        <taxon>Tetrahymenina</taxon>
        <taxon>Tetrahymenidae</taxon>
        <taxon>Tetrahymena</taxon>
    </lineage>
</organism>
<sequence>MCQQENENEIYPHCQSWFQNTINQTYIQFHPPQLIKFANISQISQLQCQELIDTSYLYNSNINQIILCAQTIITQFKNYFTNLGNNQSQQVYLVDSLSQTVLQHNNKNIDSNNLDGFYQEVLSLVNEKSQVQKLNISIQNYLQNLVCIQNKDYLENKIQYCQQQINFTANSTQNVVLITPIIIQQKHQISNIFNLNSSKLHNVQQIPYLIVCFLSESDFKTWEYNLSQTLDFYFIVFTVCLSVLTIPLSICVYAYQLSHFIVIYDQVDSLINILKEMASHKFDNNALSNNLEDQFFSYETKFLYRSFQAIYQMLLYTSENIFEMNDTETLIKLSNNLKLFKEFSNIHAEGITKNNIGTLLLAKGHLFESLEYFVQSVVCARYEIQQFCKENPYSFSAFLLSEFGYSNNIQEILQEQNNRFPIKLKKEKKKISVTKQSSQKIVNSLVNKLKKQTSNYSQSVEVDPSLLEKLKQHNQFLQQNNIMEQQIVLDELKDELNEQRIYLLQNLYSRNRNLTITLLLINTFHKNSYNFWSEVIEQLDLLKRISEYLPQKELQLYEILTVRYKALFELKKVKKLDYVEKQIENIIQNYKQQKEQLLLSNFFKNNTYQQQEFINKIKQFNESSNSFVITNNPIYKYKDQSPILRSQITSSDKKKAQFIKKSVYFNKNETSKDISIQAYNQNNSIYQFIIKLNDTKKVFLQNKTLNKGLLKLNLAENDYKNYFLNNVNDIIIYCKQNQKLDILFEFRNNLDSAVQDYYLFNNFYSLDNLNCFFIVYKSQFLVKCGQFKKAAEILTSLFENKKQIISHYQVKICMVLNEIFAKSKIQSREFNEFFQKFDNNISMQIALIFDCQNSSELIFQSVQLFSNLINQVLNWDRDQLGIILAQQNQQIVQEFMPMMNIQQIKFLQNQIIKRLMEVINGDINQLFEKLSSKIYEDISLFDDQNKKQLNDKDSFINQLSVSQQSQFSPKITKSYALDSVCEEKLLVNQEQIQSQTSLISEEPTVYKNNLRGLQQIESFSNFIKTKETYQAQRNILKNSCKKPLQLIFSPKILTHYGDESLVQSHIEDSNQTVAMNEIYQLTSEHFFHISIHKALSSLFVNQIKYEQINQRLQKSSGLKFNFQNNFKQQRYIIYCSKQLNIKNNCLFFKLCQILSVLNIQVIILLQFVGSSFIEQQPGQTYIYNKIEVFRVFYNDQQIVNFLKNQRNKVNFYSYSTQIQHY</sequence>
<keyword evidence="1" id="KW-1133">Transmembrane helix</keyword>
<feature type="transmembrane region" description="Helical" evidence="1">
    <location>
        <begin position="232"/>
        <end position="255"/>
    </location>
</feature>
<name>Q234D8_TETTS</name>
<dbReference type="Proteomes" id="UP000009168">
    <property type="component" value="Unassembled WGS sequence"/>
</dbReference>
<gene>
    <name evidence="2" type="ORF">TTHERM_00105600</name>
</gene>
<keyword evidence="1" id="KW-0472">Membrane</keyword>
<dbReference type="InParanoid" id="Q234D8"/>
<evidence type="ECO:0000256" key="1">
    <source>
        <dbReference type="SAM" id="Phobius"/>
    </source>
</evidence>
<proteinExistence type="predicted"/>
<dbReference type="GeneID" id="7828172"/>
<keyword evidence="1" id="KW-0812">Transmembrane</keyword>
<dbReference type="KEGG" id="tet:TTHERM_00105600"/>
<dbReference type="HOGENOM" id="CLU_007542_0_0_1"/>
<dbReference type="EMBL" id="GG662767">
    <property type="protein sequence ID" value="EAR92065.2"/>
    <property type="molecule type" value="Genomic_DNA"/>
</dbReference>
<dbReference type="OrthoDB" id="298937at2759"/>
<keyword evidence="3" id="KW-1185">Reference proteome</keyword>